<evidence type="ECO:0000256" key="9">
    <source>
        <dbReference type="ARBA" id="ARBA00044502"/>
    </source>
</evidence>
<accession>A0A136JG85</accession>
<evidence type="ECO:0000256" key="10">
    <source>
        <dbReference type="ARBA" id="ARBA00045077"/>
    </source>
</evidence>
<dbReference type="Gene3D" id="2.70.50.70">
    <property type="match status" value="1"/>
</dbReference>
<comment type="catalytic activity">
    <reaction evidence="10">
        <text>[(1-&gt;4)-beta-D-glucosyl]n+m + reduced acceptor + O2 = 4-dehydro-beta-D-glucosyl-[(1-&gt;4)-beta-D-glucosyl]n-1 + [(1-&gt;4)-beta-D-glucosyl]m + acceptor + H2O.</text>
        <dbReference type="EC" id="1.14.99.56"/>
    </reaction>
</comment>
<dbReference type="CDD" id="cd21175">
    <property type="entry name" value="LPMO_AA9"/>
    <property type="match status" value="1"/>
</dbReference>
<evidence type="ECO:0000256" key="2">
    <source>
        <dbReference type="ARBA" id="ARBA00004613"/>
    </source>
</evidence>
<evidence type="ECO:0000256" key="1">
    <source>
        <dbReference type="ARBA" id="ARBA00001973"/>
    </source>
</evidence>
<evidence type="ECO:0000256" key="11">
    <source>
        <dbReference type="ARBA" id="ARBA00047174"/>
    </source>
</evidence>
<gene>
    <name evidence="13" type="ORF">Micbo1qcDRAFT_182433</name>
</gene>
<dbReference type="InParanoid" id="A0A136JG85"/>
<proteinExistence type="inferred from homology"/>
<keyword evidence="6" id="KW-1015">Disulfide bond</keyword>
<comment type="subcellular location">
    <subcellularLocation>
        <location evidence="2">Secreted</location>
    </subcellularLocation>
</comment>
<keyword evidence="14" id="KW-1185">Reference proteome</keyword>
<organism evidence="13 14">
    <name type="scientific">Microdochium bolleyi</name>
    <dbReference type="NCBI Taxonomy" id="196109"/>
    <lineage>
        <taxon>Eukaryota</taxon>
        <taxon>Fungi</taxon>
        <taxon>Dikarya</taxon>
        <taxon>Ascomycota</taxon>
        <taxon>Pezizomycotina</taxon>
        <taxon>Sordariomycetes</taxon>
        <taxon>Xylariomycetidae</taxon>
        <taxon>Xylariales</taxon>
        <taxon>Microdochiaceae</taxon>
        <taxon>Microdochium</taxon>
    </lineage>
</organism>
<feature type="domain" description="Auxiliary Activity family 9 catalytic" evidence="12">
    <location>
        <begin position="20"/>
        <end position="241"/>
    </location>
</feature>
<evidence type="ECO:0000313" key="14">
    <source>
        <dbReference type="Proteomes" id="UP000070501"/>
    </source>
</evidence>
<dbReference type="OrthoDB" id="4849160at2759"/>
<evidence type="ECO:0000256" key="8">
    <source>
        <dbReference type="ARBA" id="ARBA00023326"/>
    </source>
</evidence>
<keyword evidence="5" id="KW-0136">Cellulose degradation</keyword>
<comment type="cofactor">
    <cofactor evidence="1">
        <name>Cu(2+)</name>
        <dbReference type="ChEBI" id="CHEBI:29036"/>
    </cofactor>
</comment>
<keyword evidence="4" id="KW-0732">Signal</keyword>
<keyword evidence="8" id="KW-0624">Polysaccharide degradation</keyword>
<dbReference type="STRING" id="196109.A0A136JG85"/>
<evidence type="ECO:0000313" key="13">
    <source>
        <dbReference type="EMBL" id="KXJ96167.1"/>
    </source>
</evidence>
<evidence type="ECO:0000259" key="12">
    <source>
        <dbReference type="Pfam" id="PF03443"/>
    </source>
</evidence>
<dbReference type="AlphaFoldDB" id="A0A136JG85"/>
<evidence type="ECO:0000256" key="6">
    <source>
        <dbReference type="ARBA" id="ARBA00023157"/>
    </source>
</evidence>
<keyword evidence="13" id="KW-0378">Hydrolase</keyword>
<evidence type="ECO:0000256" key="7">
    <source>
        <dbReference type="ARBA" id="ARBA00023277"/>
    </source>
</evidence>
<name>A0A136JG85_9PEZI</name>
<dbReference type="PANTHER" id="PTHR33353:SF34">
    <property type="entry name" value="ENDO-BETA-1,4-GLUCANASE D"/>
    <property type="match status" value="1"/>
</dbReference>
<comment type="similarity">
    <text evidence="9">Belongs to the polysaccharide monooxygenase AA9 family.</text>
</comment>
<keyword evidence="7" id="KW-0119">Carbohydrate metabolism</keyword>
<dbReference type="EMBL" id="KQ964246">
    <property type="protein sequence ID" value="KXJ96167.1"/>
    <property type="molecule type" value="Genomic_DNA"/>
</dbReference>
<dbReference type="Pfam" id="PF03443">
    <property type="entry name" value="AA9"/>
    <property type="match status" value="1"/>
</dbReference>
<dbReference type="InterPro" id="IPR005103">
    <property type="entry name" value="AA9_LPMO"/>
</dbReference>
<evidence type="ECO:0000256" key="3">
    <source>
        <dbReference type="ARBA" id="ARBA00022525"/>
    </source>
</evidence>
<evidence type="ECO:0000256" key="5">
    <source>
        <dbReference type="ARBA" id="ARBA00023001"/>
    </source>
</evidence>
<dbReference type="GO" id="GO:0005576">
    <property type="term" value="C:extracellular region"/>
    <property type="evidence" value="ECO:0007669"/>
    <property type="project" value="UniProtKB-SubCell"/>
</dbReference>
<dbReference type="Proteomes" id="UP000070501">
    <property type="component" value="Unassembled WGS sequence"/>
</dbReference>
<dbReference type="GO" id="GO:0030245">
    <property type="term" value="P:cellulose catabolic process"/>
    <property type="evidence" value="ECO:0007669"/>
    <property type="project" value="UniProtKB-KW"/>
</dbReference>
<dbReference type="PANTHER" id="PTHR33353">
    <property type="entry name" value="PUTATIVE (AFU_ORTHOLOGUE AFUA_1G12560)-RELATED"/>
    <property type="match status" value="1"/>
</dbReference>
<reference evidence="14" key="1">
    <citation type="submission" date="2016-02" db="EMBL/GenBank/DDBJ databases">
        <title>Draft genome sequence of Microdochium bolleyi, a fungal endophyte of beachgrass.</title>
        <authorList>
            <consortium name="DOE Joint Genome Institute"/>
            <person name="David A.S."/>
            <person name="May G."/>
            <person name="Haridas S."/>
            <person name="Lim J."/>
            <person name="Wang M."/>
            <person name="Labutti K."/>
            <person name="Lipzen A."/>
            <person name="Barry K."/>
            <person name="Grigoriev I.V."/>
        </authorList>
    </citation>
    <scope>NUCLEOTIDE SEQUENCE [LARGE SCALE GENOMIC DNA]</scope>
    <source>
        <strain evidence="14">J235TASD1</strain>
    </source>
</reference>
<sequence>MLYSRYAFVVVAAISRVRGHGYISSFIADGKTYQGYNPTIYPWVPVQDSPSWANQATDTGFVPSSRLQSTDIICHLTAQNAPKSATVTAGGTILIQWTPWPESHHGPIIDYLARCDGPCEKVDKSTLEFFKIAEVGQLQLGPGGGRTGVWADDQLKAAGMTWNTTIPSELAPGNYVLRHEILALHSAYNEGDAQFYPQCINLQVTGSGTWKPQGVLGTHLYKSDDAGVLYNIYNDETKPQYRIPGPPIASL</sequence>
<dbReference type="GO" id="GO:0016787">
    <property type="term" value="F:hydrolase activity"/>
    <property type="evidence" value="ECO:0007669"/>
    <property type="project" value="UniProtKB-KW"/>
</dbReference>
<evidence type="ECO:0000256" key="4">
    <source>
        <dbReference type="ARBA" id="ARBA00022729"/>
    </source>
</evidence>
<keyword evidence="3" id="KW-0964">Secreted</keyword>
<protein>
    <recommendedName>
        <fullName evidence="11">lytic cellulose monooxygenase (C4-dehydrogenating)</fullName>
        <ecNumber evidence="11">1.14.99.56</ecNumber>
    </recommendedName>
</protein>
<dbReference type="EC" id="1.14.99.56" evidence="11"/>
<dbReference type="InterPro" id="IPR049892">
    <property type="entry name" value="AA9"/>
</dbReference>